<evidence type="ECO:0000256" key="1">
    <source>
        <dbReference type="SAM" id="Coils"/>
    </source>
</evidence>
<reference evidence="4" key="1">
    <citation type="submission" date="2017-02" db="UniProtKB">
        <authorList>
            <consortium name="WormBaseParasite"/>
        </authorList>
    </citation>
    <scope>IDENTIFICATION</scope>
</reference>
<reference evidence="2 3" key="2">
    <citation type="submission" date="2018-10" db="EMBL/GenBank/DDBJ databases">
        <authorList>
            <consortium name="Pathogen Informatics"/>
        </authorList>
    </citation>
    <scope>NUCLEOTIDE SEQUENCE [LARGE SCALE GENOMIC DNA]</scope>
</reference>
<feature type="coiled-coil region" evidence="1">
    <location>
        <begin position="43"/>
        <end position="70"/>
    </location>
</feature>
<dbReference type="WBParaSite" id="EVEC_0001365901-mRNA-1">
    <property type="protein sequence ID" value="EVEC_0001365901-mRNA-1"/>
    <property type="gene ID" value="EVEC_0001365901"/>
</dbReference>
<sequence>MCISLRCSIRPAQGGIRCYVAQVRNISMPDWATLPSSQLPETAAQLINEVNKLEAQISTVLNQLIEANTTWQDIIAGLSGTQKDEEQTLYHEMAQKPKNLLTDIDAARYIRARTCYPSPPAPQSPNYLPDHS</sequence>
<gene>
    <name evidence="2" type="ORF">EVEC_LOCUS12786</name>
</gene>
<evidence type="ECO:0000313" key="2">
    <source>
        <dbReference type="EMBL" id="VDD98035.1"/>
    </source>
</evidence>
<name>A0A0N4VRJ0_ENTVE</name>
<keyword evidence="1" id="KW-0175">Coiled coil</keyword>
<evidence type="ECO:0000313" key="3">
    <source>
        <dbReference type="Proteomes" id="UP000274131"/>
    </source>
</evidence>
<organism evidence="4">
    <name type="scientific">Enterobius vermicularis</name>
    <name type="common">Human pinworm</name>
    <dbReference type="NCBI Taxonomy" id="51028"/>
    <lineage>
        <taxon>Eukaryota</taxon>
        <taxon>Metazoa</taxon>
        <taxon>Ecdysozoa</taxon>
        <taxon>Nematoda</taxon>
        <taxon>Chromadorea</taxon>
        <taxon>Rhabditida</taxon>
        <taxon>Spirurina</taxon>
        <taxon>Oxyuridomorpha</taxon>
        <taxon>Oxyuroidea</taxon>
        <taxon>Oxyuridae</taxon>
        <taxon>Enterobius</taxon>
    </lineage>
</organism>
<protein>
    <submittedName>
        <fullName evidence="4">Gag protein</fullName>
    </submittedName>
</protein>
<accession>A0A0N4VRJ0</accession>
<dbReference type="AlphaFoldDB" id="A0A0N4VRJ0"/>
<dbReference type="EMBL" id="UXUI01017042">
    <property type="protein sequence ID" value="VDD98035.1"/>
    <property type="molecule type" value="Genomic_DNA"/>
</dbReference>
<evidence type="ECO:0000313" key="4">
    <source>
        <dbReference type="WBParaSite" id="EVEC_0001365901-mRNA-1"/>
    </source>
</evidence>
<proteinExistence type="predicted"/>
<dbReference type="Proteomes" id="UP000274131">
    <property type="component" value="Unassembled WGS sequence"/>
</dbReference>
<keyword evidence="3" id="KW-1185">Reference proteome</keyword>